<gene>
    <name evidence="2" type="ORF">PBV87_10470</name>
</gene>
<keyword evidence="1" id="KW-0472">Membrane</keyword>
<reference evidence="2" key="1">
    <citation type="journal article" date="2023" name="Int. J. Syst. Evol. Microbiol.">
        <title>&lt;i&gt;Holtiella tumoricola&lt;/i&gt; gen. nov. sp. nov., isolated from a human clinical sample.</title>
        <authorList>
            <person name="Allen-Vercoe E."/>
            <person name="Daigneault M.C."/>
            <person name="Vancuren S.J."/>
            <person name="Cochrane K."/>
            <person name="O'Neal L.L."/>
            <person name="Sankaranarayanan K."/>
            <person name="Lawson P.A."/>
        </authorList>
    </citation>
    <scope>NUCLEOTIDE SEQUENCE</scope>
    <source>
        <strain evidence="2">CC70A</strain>
    </source>
</reference>
<keyword evidence="1" id="KW-1133">Transmembrane helix</keyword>
<dbReference type="EMBL" id="JAQIFT010000043">
    <property type="protein sequence ID" value="MDA3731903.1"/>
    <property type="molecule type" value="Genomic_DNA"/>
</dbReference>
<feature type="transmembrane region" description="Helical" evidence="1">
    <location>
        <begin position="12"/>
        <end position="30"/>
    </location>
</feature>
<name>A0AA42DMW8_9FIRM</name>
<accession>A0AA42DMW8</accession>
<proteinExistence type="predicted"/>
<sequence>MESKTKRNRKIAYAIGLLVIGGAILSKYIVVPTSTREQENVIEQLQDVWEENVEVLKTLIGVEDEGEAINAYSEEEKGLQILL</sequence>
<organism evidence="2 3">
    <name type="scientific">Holtiella tumoricola</name>
    <dbReference type="NCBI Taxonomy" id="3018743"/>
    <lineage>
        <taxon>Bacteria</taxon>
        <taxon>Bacillati</taxon>
        <taxon>Bacillota</taxon>
        <taxon>Clostridia</taxon>
        <taxon>Lachnospirales</taxon>
        <taxon>Cellulosilyticaceae</taxon>
        <taxon>Holtiella</taxon>
    </lineage>
</organism>
<comment type="caution">
    <text evidence="2">The sequence shown here is derived from an EMBL/GenBank/DDBJ whole genome shotgun (WGS) entry which is preliminary data.</text>
</comment>
<dbReference type="RefSeq" id="WP_271012215.1">
    <property type="nucleotide sequence ID" value="NZ_JAQIFT010000043.1"/>
</dbReference>
<evidence type="ECO:0000313" key="2">
    <source>
        <dbReference type="EMBL" id="MDA3731903.1"/>
    </source>
</evidence>
<evidence type="ECO:0000313" key="3">
    <source>
        <dbReference type="Proteomes" id="UP001169242"/>
    </source>
</evidence>
<dbReference type="Proteomes" id="UP001169242">
    <property type="component" value="Unassembled WGS sequence"/>
</dbReference>
<protein>
    <submittedName>
        <fullName evidence="2">Uncharacterized protein</fullName>
    </submittedName>
</protein>
<keyword evidence="3" id="KW-1185">Reference proteome</keyword>
<dbReference type="AlphaFoldDB" id="A0AA42DMW8"/>
<evidence type="ECO:0000256" key="1">
    <source>
        <dbReference type="SAM" id="Phobius"/>
    </source>
</evidence>
<keyword evidence="1" id="KW-0812">Transmembrane</keyword>